<proteinExistence type="inferred from homology"/>
<evidence type="ECO:0000313" key="8">
    <source>
        <dbReference type="EMBL" id="MBR7621359.1"/>
    </source>
</evidence>
<dbReference type="InterPro" id="IPR020761">
    <property type="entry name" value="UPF0114_bac"/>
</dbReference>
<keyword evidence="6 7" id="KW-0472">Membrane</keyword>
<evidence type="ECO:0000256" key="5">
    <source>
        <dbReference type="ARBA" id="ARBA00022989"/>
    </source>
</evidence>
<dbReference type="Pfam" id="PF03350">
    <property type="entry name" value="UPF0114"/>
    <property type="match status" value="1"/>
</dbReference>
<sequence>MSTPVPNPAKPHAPKPVLERWLETGLFRSRWLMAPFYVGLVLALAGLVVVFFNEAWHELSHIGGMNPEQAILMVLSLIDLSLAGNLLLIVIFSGYENFVSKIDTGDDEDRPAWMGTVDFSGLKMKLIASIVAISGIALLRAFMRLSEGEPIGDRTLGWMVGIHLTFVVSGVMLALMDLLASKTDKH</sequence>
<dbReference type="AlphaFoldDB" id="A0A941D4S3"/>
<organism evidence="8 9">
    <name type="scientific">Phenylobacterium glaciei</name>
    <dbReference type="NCBI Taxonomy" id="2803784"/>
    <lineage>
        <taxon>Bacteria</taxon>
        <taxon>Pseudomonadati</taxon>
        <taxon>Pseudomonadota</taxon>
        <taxon>Alphaproteobacteria</taxon>
        <taxon>Caulobacterales</taxon>
        <taxon>Caulobacteraceae</taxon>
        <taxon>Phenylobacterium</taxon>
    </lineage>
</organism>
<keyword evidence="4 7" id="KW-0812">Transmembrane</keyword>
<feature type="transmembrane region" description="Helical" evidence="7">
    <location>
        <begin position="126"/>
        <end position="143"/>
    </location>
</feature>
<evidence type="ECO:0000256" key="3">
    <source>
        <dbReference type="ARBA" id="ARBA00022475"/>
    </source>
</evidence>
<dbReference type="HAMAP" id="MF_00143">
    <property type="entry name" value="UPF0114"/>
    <property type="match status" value="1"/>
</dbReference>
<accession>A0A941D4S3</accession>
<evidence type="ECO:0000256" key="1">
    <source>
        <dbReference type="ARBA" id="ARBA00004651"/>
    </source>
</evidence>
<comment type="caution">
    <text evidence="8">The sequence shown here is derived from an EMBL/GenBank/DDBJ whole genome shotgun (WGS) entry which is preliminary data.</text>
</comment>
<evidence type="ECO:0000256" key="7">
    <source>
        <dbReference type="HAMAP-Rule" id="MF_00143"/>
    </source>
</evidence>
<evidence type="ECO:0000313" key="9">
    <source>
        <dbReference type="Proteomes" id="UP000622580"/>
    </source>
</evidence>
<comment type="similarity">
    <text evidence="2 7">Belongs to the UPF0114 family.</text>
</comment>
<keyword evidence="3 7" id="KW-1003">Cell membrane</keyword>
<name>A0A941D4S3_9CAUL</name>
<dbReference type="PANTHER" id="PTHR38596:SF1">
    <property type="entry name" value="UPF0114 PROTEIN YQHA"/>
    <property type="match status" value="1"/>
</dbReference>
<dbReference type="NCBIfam" id="TIGR00645">
    <property type="entry name" value="HI0507"/>
    <property type="match status" value="1"/>
</dbReference>
<protein>
    <recommendedName>
        <fullName evidence="7">UPF0114 protein JKL49_18340</fullName>
    </recommendedName>
</protein>
<feature type="transmembrane region" description="Helical" evidence="7">
    <location>
        <begin position="72"/>
        <end position="95"/>
    </location>
</feature>
<keyword evidence="5 7" id="KW-1133">Transmembrane helix</keyword>
<evidence type="ECO:0000256" key="4">
    <source>
        <dbReference type="ARBA" id="ARBA00022692"/>
    </source>
</evidence>
<feature type="transmembrane region" description="Helical" evidence="7">
    <location>
        <begin position="155"/>
        <end position="176"/>
    </location>
</feature>
<feature type="transmembrane region" description="Helical" evidence="7">
    <location>
        <begin position="31"/>
        <end position="52"/>
    </location>
</feature>
<evidence type="ECO:0000256" key="6">
    <source>
        <dbReference type="ARBA" id="ARBA00023136"/>
    </source>
</evidence>
<evidence type="ECO:0000256" key="2">
    <source>
        <dbReference type="ARBA" id="ARBA00005774"/>
    </source>
</evidence>
<dbReference type="RefSeq" id="WP_215342463.1">
    <property type="nucleotide sequence ID" value="NZ_JAGSGD010000001.1"/>
</dbReference>
<dbReference type="PANTHER" id="PTHR38596">
    <property type="entry name" value="UPF0114 PROTEIN YQHA"/>
    <property type="match status" value="1"/>
</dbReference>
<dbReference type="GO" id="GO:0005886">
    <property type="term" value="C:plasma membrane"/>
    <property type="evidence" value="ECO:0007669"/>
    <property type="project" value="UniProtKB-SubCell"/>
</dbReference>
<gene>
    <name evidence="8" type="ORF">JKL49_18340</name>
</gene>
<dbReference type="EMBL" id="JAGSGD010000001">
    <property type="protein sequence ID" value="MBR7621359.1"/>
    <property type="molecule type" value="Genomic_DNA"/>
</dbReference>
<reference evidence="8" key="1">
    <citation type="submission" date="2021-04" db="EMBL/GenBank/DDBJ databases">
        <title>Draft genome assembly of strain Phenylobacterium sp. 20VBR1 using MiniION and Illumina platforms.</title>
        <authorList>
            <person name="Thomas F.A."/>
            <person name="Krishnan K.P."/>
            <person name="Sinha R.K."/>
        </authorList>
    </citation>
    <scope>NUCLEOTIDE SEQUENCE</scope>
    <source>
        <strain evidence="8">20VBR1</strain>
    </source>
</reference>
<dbReference type="Proteomes" id="UP000622580">
    <property type="component" value="Unassembled WGS sequence"/>
</dbReference>
<comment type="subcellular location">
    <subcellularLocation>
        <location evidence="1 7">Cell membrane</location>
        <topology evidence="1 7">Multi-pass membrane protein</topology>
    </subcellularLocation>
</comment>
<keyword evidence="9" id="KW-1185">Reference proteome</keyword>
<dbReference type="InterPro" id="IPR005134">
    <property type="entry name" value="UPF0114"/>
</dbReference>